<dbReference type="Proteomes" id="UP001279734">
    <property type="component" value="Unassembled WGS sequence"/>
</dbReference>
<comment type="caution">
    <text evidence="4">The sequence shown here is derived from an EMBL/GenBank/DDBJ whole genome shotgun (WGS) entry which is preliminary data.</text>
</comment>
<dbReference type="SUPFAM" id="SSF52540">
    <property type="entry name" value="P-loop containing nucleoside triphosphate hydrolases"/>
    <property type="match status" value="1"/>
</dbReference>
<accession>A0AAD3SCS9</accession>
<dbReference type="GO" id="GO:0005524">
    <property type="term" value="F:ATP binding"/>
    <property type="evidence" value="ECO:0007669"/>
    <property type="project" value="UniProtKB-KW"/>
</dbReference>
<dbReference type="PANTHER" id="PTHR11638:SF18">
    <property type="entry name" value="HEAT SHOCK PROTEIN 104"/>
    <property type="match status" value="1"/>
</dbReference>
<dbReference type="InterPro" id="IPR003959">
    <property type="entry name" value="ATPase_AAA_core"/>
</dbReference>
<evidence type="ECO:0000256" key="1">
    <source>
        <dbReference type="ARBA" id="ARBA00022741"/>
    </source>
</evidence>
<sequence>MVGAVTNTMGHCTALLHTISVAPHGSYKQGHCKTSKVTRVQVEEAIPVGFQPKHPSDNNKAENSEHKFETLVPSAYISTEASPLSVEGVLLAHKQKKISEGYHLPTVMGSSNGMVDYSEGKSKMKGLRSVQDIRERIVFQGEHFQPVLFGWNSKLFSMYQREFTAMNSEATVERRDLQELHGYELKGKDNFDKVLEWTFSVKSVWKELIAEVLDDKMIKMSKYSDDVMRKKNGREVTVVAEVVKNETWKRDLLPTSLSLVSVIPTNDQSTDAEAQAYPDIPTVNCRRKPSRSKPGRWKLAGWIESYIHGNRLDLGMGTAFGSKHFFLKPQTVEVAMEGIGRAQPELASFMFMGPTGVGKIELAQALSAFIFISGNARVQMDMSEYLLEKQANSRTFLLINLEDKINFFNSLTILVNGDIPPNAAQIGEGKAKAIV</sequence>
<dbReference type="InterPro" id="IPR027417">
    <property type="entry name" value="P-loop_NTPase"/>
</dbReference>
<evidence type="ECO:0000313" key="5">
    <source>
        <dbReference type="Proteomes" id="UP001279734"/>
    </source>
</evidence>
<keyword evidence="2" id="KW-0067">ATP-binding</keyword>
<evidence type="ECO:0000256" key="2">
    <source>
        <dbReference type="ARBA" id="ARBA00022840"/>
    </source>
</evidence>
<dbReference type="Pfam" id="PF07724">
    <property type="entry name" value="AAA_2"/>
    <property type="match status" value="1"/>
</dbReference>
<keyword evidence="1" id="KW-0547">Nucleotide-binding</keyword>
<protein>
    <recommendedName>
        <fullName evidence="3">ATPase AAA-type core domain-containing protein</fullName>
    </recommendedName>
</protein>
<dbReference type="GO" id="GO:0034605">
    <property type="term" value="P:cellular response to heat"/>
    <property type="evidence" value="ECO:0007669"/>
    <property type="project" value="TreeGrafter"/>
</dbReference>
<name>A0AAD3SCS9_NEPGR</name>
<feature type="domain" description="ATPase AAA-type core" evidence="3">
    <location>
        <begin position="346"/>
        <end position="391"/>
    </location>
</feature>
<dbReference type="PANTHER" id="PTHR11638">
    <property type="entry name" value="ATP-DEPENDENT CLP PROTEASE"/>
    <property type="match status" value="1"/>
</dbReference>
<evidence type="ECO:0000259" key="3">
    <source>
        <dbReference type="Pfam" id="PF07724"/>
    </source>
</evidence>
<reference evidence="4" key="1">
    <citation type="submission" date="2023-05" db="EMBL/GenBank/DDBJ databases">
        <title>Nepenthes gracilis genome sequencing.</title>
        <authorList>
            <person name="Fukushima K."/>
        </authorList>
    </citation>
    <scope>NUCLEOTIDE SEQUENCE</scope>
    <source>
        <strain evidence="4">SING2019-196</strain>
    </source>
</reference>
<keyword evidence="5" id="KW-1185">Reference proteome</keyword>
<dbReference type="GO" id="GO:0005737">
    <property type="term" value="C:cytoplasm"/>
    <property type="evidence" value="ECO:0007669"/>
    <property type="project" value="TreeGrafter"/>
</dbReference>
<organism evidence="4 5">
    <name type="scientific">Nepenthes gracilis</name>
    <name type="common">Slender pitcher plant</name>
    <dbReference type="NCBI Taxonomy" id="150966"/>
    <lineage>
        <taxon>Eukaryota</taxon>
        <taxon>Viridiplantae</taxon>
        <taxon>Streptophyta</taxon>
        <taxon>Embryophyta</taxon>
        <taxon>Tracheophyta</taxon>
        <taxon>Spermatophyta</taxon>
        <taxon>Magnoliopsida</taxon>
        <taxon>eudicotyledons</taxon>
        <taxon>Gunneridae</taxon>
        <taxon>Pentapetalae</taxon>
        <taxon>Caryophyllales</taxon>
        <taxon>Nepenthaceae</taxon>
        <taxon>Nepenthes</taxon>
    </lineage>
</organism>
<dbReference type="InterPro" id="IPR050130">
    <property type="entry name" value="ClpA_ClpB"/>
</dbReference>
<dbReference type="Gene3D" id="3.40.50.300">
    <property type="entry name" value="P-loop containing nucleotide triphosphate hydrolases"/>
    <property type="match status" value="1"/>
</dbReference>
<evidence type="ECO:0000313" key="4">
    <source>
        <dbReference type="EMBL" id="GMH08647.1"/>
    </source>
</evidence>
<dbReference type="EMBL" id="BSYO01000008">
    <property type="protein sequence ID" value="GMH08647.1"/>
    <property type="molecule type" value="Genomic_DNA"/>
</dbReference>
<proteinExistence type="predicted"/>
<dbReference type="GO" id="GO:0016887">
    <property type="term" value="F:ATP hydrolysis activity"/>
    <property type="evidence" value="ECO:0007669"/>
    <property type="project" value="InterPro"/>
</dbReference>
<gene>
    <name evidence="4" type="ORF">Nepgr_010487</name>
</gene>
<dbReference type="AlphaFoldDB" id="A0AAD3SCS9"/>